<proteinExistence type="predicted"/>
<dbReference type="EMBL" id="QTSX02000009">
    <property type="protein sequence ID" value="KAJ9090304.1"/>
    <property type="molecule type" value="Genomic_DNA"/>
</dbReference>
<reference evidence="1" key="1">
    <citation type="submission" date="2022-04" db="EMBL/GenBank/DDBJ databases">
        <title>Genome of the entomopathogenic fungus Entomophthora muscae.</title>
        <authorList>
            <person name="Elya C."/>
            <person name="Lovett B.R."/>
            <person name="Lee E."/>
            <person name="Macias A.M."/>
            <person name="Hajek A.E."/>
            <person name="De Bivort B.L."/>
            <person name="Kasson M.T."/>
            <person name="De Fine Licht H.H."/>
            <person name="Stajich J.E."/>
        </authorList>
    </citation>
    <scope>NUCLEOTIDE SEQUENCE</scope>
    <source>
        <strain evidence="1">Berkeley</strain>
    </source>
</reference>
<comment type="caution">
    <text evidence="1">The sequence shown here is derived from an EMBL/GenBank/DDBJ whole genome shotgun (WGS) entry which is preliminary data.</text>
</comment>
<organism evidence="1 2">
    <name type="scientific">Entomophthora muscae</name>
    <dbReference type="NCBI Taxonomy" id="34485"/>
    <lineage>
        <taxon>Eukaryota</taxon>
        <taxon>Fungi</taxon>
        <taxon>Fungi incertae sedis</taxon>
        <taxon>Zoopagomycota</taxon>
        <taxon>Entomophthoromycotina</taxon>
        <taxon>Entomophthoromycetes</taxon>
        <taxon>Entomophthorales</taxon>
        <taxon>Entomophthoraceae</taxon>
        <taxon>Entomophthora</taxon>
    </lineage>
</organism>
<gene>
    <name evidence="1" type="ORF">DSO57_1003831</name>
</gene>
<sequence length="67" mass="7341">MAVGMKVVWDSAPSSWDEAPEEDCAVTAKIQNQIQLSIEKKCQSREVNAAKNNTKPHMGVVNMIGII</sequence>
<name>A0ACC2UTM4_9FUNG</name>
<protein>
    <submittedName>
        <fullName evidence="1">Uncharacterized protein</fullName>
    </submittedName>
</protein>
<evidence type="ECO:0000313" key="1">
    <source>
        <dbReference type="EMBL" id="KAJ9090304.1"/>
    </source>
</evidence>
<dbReference type="Proteomes" id="UP001165960">
    <property type="component" value="Unassembled WGS sequence"/>
</dbReference>
<keyword evidence="2" id="KW-1185">Reference proteome</keyword>
<accession>A0ACC2UTM4</accession>
<evidence type="ECO:0000313" key="2">
    <source>
        <dbReference type="Proteomes" id="UP001165960"/>
    </source>
</evidence>